<feature type="region of interest" description="Disordered" evidence="1">
    <location>
        <begin position="555"/>
        <end position="608"/>
    </location>
</feature>
<evidence type="ECO:0000256" key="1">
    <source>
        <dbReference type="SAM" id="MobiDB-lite"/>
    </source>
</evidence>
<feature type="region of interest" description="Disordered" evidence="1">
    <location>
        <begin position="57"/>
        <end position="76"/>
    </location>
</feature>
<reference evidence="2" key="1">
    <citation type="submission" date="2020-11" db="EMBL/GenBank/DDBJ databases">
        <authorList>
            <consortium name="DOE Joint Genome Institute"/>
            <person name="Ahrendt S."/>
            <person name="Riley R."/>
            <person name="Andreopoulos W."/>
            <person name="Labutti K."/>
            <person name="Pangilinan J."/>
            <person name="Ruiz-Duenas F.J."/>
            <person name="Barrasa J.M."/>
            <person name="Sanchez-Garcia M."/>
            <person name="Camarero S."/>
            <person name="Miyauchi S."/>
            <person name="Serrano A."/>
            <person name="Linde D."/>
            <person name="Babiker R."/>
            <person name="Drula E."/>
            <person name="Ayuso-Fernandez I."/>
            <person name="Pacheco R."/>
            <person name="Padilla G."/>
            <person name="Ferreira P."/>
            <person name="Barriuso J."/>
            <person name="Kellner H."/>
            <person name="Castanera R."/>
            <person name="Alfaro M."/>
            <person name="Ramirez L."/>
            <person name="Pisabarro A.G."/>
            <person name="Kuo A."/>
            <person name="Tritt A."/>
            <person name="Lipzen A."/>
            <person name="He G."/>
            <person name="Yan M."/>
            <person name="Ng V."/>
            <person name="Cullen D."/>
            <person name="Martin F."/>
            <person name="Rosso M.-N."/>
            <person name="Henrissat B."/>
            <person name="Hibbett D."/>
            <person name="Martinez A.T."/>
            <person name="Grigoriev I.V."/>
        </authorList>
    </citation>
    <scope>NUCLEOTIDE SEQUENCE</scope>
    <source>
        <strain evidence="2">ATCC 90797</strain>
    </source>
</reference>
<evidence type="ECO:0000313" key="3">
    <source>
        <dbReference type="Proteomes" id="UP000807025"/>
    </source>
</evidence>
<feature type="compositionally biased region" description="Polar residues" evidence="1">
    <location>
        <begin position="581"/>
        <end position="594"/>
    </location>
</feature>
<organism evidence="2 3">
    <name type="scientific">Pleurotus eryngii</name>
    <name type="common">Boletus of the steppes</name>
    <dbReference type="NCBI Taxonomy" id="5323"/>
    <lineage>
        <taxon>Eukaryota</taxon>
        <taxon>Fungi</taxon>
        <taxon>Dikarya</taxon>
        <taxon>Basidiomycota</taxon>
        <taxon>Agaricomycotina</taxon>
        <taxon>Agaricomycetes</taxon>
        <taxon>Agaricomycetidae</taxon>
        <taxon>Agaricales</taxon>
        <taxon>Pleurotineae</taxon>
        <taxon>Pleurotaceae</taxon>
        <taxon>Pleurotus</taxon>
    </lineage>
</organism>
<feature type="compositionally biased region" description="Polar residues" evidence="1">
    <location>
        <begin position="564"/>
        <end position="574"/>
    </location>
</feature>
<keyword evidence="3" id="KW-1185">Reference proteome</keyword>
<dbReference type="Proteomes" id="UP000807025">
    <property type="component" value="Unassembled WGS sequence"/>
</dbReference>
<comment type="caution">
    <text evidence="2">The sequence shown here is derived from an EMBL/GenBank/DDBJ whole genome shotgun (WGS) entry which is preliminary data.</text>
</comment>
<gene>
    <name evidence="2" type="ORF">BDN71DRAFT_1508006</name>
</gene>
<feature type="region of interest" description="Disordered" evidence="1">
    <location>
        <begin position="153"/>
        <end position="240"/>
    </location>
</feature>
<accession>A0A9P5ZUV4</accession>
<proteinExistence type="predicted"/>
<protein>
    <submittedName>
        <fullName evidence="2">Uncharacterized protein</fullName>
    </submittedName>
</protein>
<dbReference type="OrthoDB" id="3106559at2759"/>
<evidence type="ECO:0000313" key="2">
    <source>
        <dbReference type="EMBL" id="KAF9494111.1"/>
    </source>
</evidence>
<dbReference type="EMBL" id="MU154577">
    <property type="protein sequence ID" value="KAF9494111.1"/>
    <property type="molecule type" value="Genomic_DNA"/>
</dbReference>
<name>A0A9P5ZUV4_PLEER</name>
<dbReference type="AlphaFoldDB" id="A0A9P5ZUV4"/>
<sequence length="718" mass="78158">MEIFKQLSLFTSCSTSSLPVSSFQITCLHATPGDPFAPIGLAFADSGLGRARITIRRKSSSGKATTDKGDQTTPPTFPVTIPLTPHTTRVSPRNPDVSTPALSRCLSFGSIESVEVIEAPASSQKVSSEAATDAVVSDSEDVVIVSPLKVVGVKRRHDSPASTPSPPPIPTRRVSKKPNMASQSAREQRQANPAKRIRPIARLDSDNKGTVVVSLGSSEGNASEEDVDQLSPSTPKPVHTHRSAVLSMLDTEAEEAIDRDNKGDAEEGFEDVASAWVDNSLPPKPAGLSPLKAASSIVAKGKGKAKAVTFCKGTDSSKPKTHPAPTPIARKVTPPVVAAVYSSAADIFGDCGEQDNTIFRMDSEDNHFPARSCHKELLDETLFAVYPPLIRDIIVYLRAKGITQNLQPSELRSRYNAQNDDDGKLPSLLFVMAWLTSKDAMVPIFDSLLFRRSGIYMNPFTSNPRNFCLHSKRVLFSSGPYKGRAPIFVMPVIVHRCNLLSPVHVNDNVSSKHLRLTGWVFGELFEHFSAFIGSIFNLNYVYAYMESSRFQFSSRSTPKESAPSAPSTPQNSARHSLAFASPSQCTPRSRSSIETPVPKFSHSLGPKDTIPVYNGRPQAGNFGFDDKHWRNLSKMPRLGIPPPAAGKEPDNKLAVEILPFKPHRFCVVLVGFTLGAFNPGDLPTETQVSFNLQFAILVRSYIYKKVGHEVSLKQISEL</sequence>